<feature type="chain" id="PRO_5046036504" evidence="2">
    <location>
        <begin position="25"/>
        <end position="260"/>
    </location>
</feature>
<dbReference type="InterPro" id="IPR051686">
    <property type="entry name" value="Lipoprotein_DolP"/>
</dbReference>
<protein>
    <submittedName>
        <fullName evidence="4">BON domain-containing protein</fullName>
    </submittedName>
</protein>
<evidence type="ECO:0000313" key="5">
    <source>
        <dbReference type="Proteomes" id="UP001221208"/>
    </source>
</evidence>
<dbReference type="InterPro" id="IPR007055">
    <property type="entry name" value="BON_dom"/>
</dbReference>
<keyword evidence="2" id="KW-0732">Signal</keyword>
<dbReference type="SMART" id="SM00749">
    <property type="entry name" value="BON"/>
    <property type="match status" value="1"/>
</dbReference>
<sequence length="260" mass="26775">MNKFTLLALSGVASLVFSAGQAMADETGGASYKSLKDRAATEYKSAVARCGSETGKARKICKQEAKVARAKADVDAVAQYRNTERDLSRARVAVANAEYDLAKAKCAERSRAERSACLNEAKSVQVAAANAAKSAPQTAGASGAAGSTGAGAAQQERHAGTTPAHENCEAMNASDKAACLTRRTAGSAKAAIADTVITTKVKADLVKAPDLKAMDVHVETVNGVVMLSGFVPSQAEAKKAEDLARSVEGVTDVKSALKVK</sequence>
<evidence type="ECO:0000259" key="3">
    <source>
        <dbReference type="PROSITE" id="PS50914"/>
    </source>
</evidence>
<dbReference type="RefSeq" id="WP_273671946.1">
    <property type="nucleotide sequence ID" value="NZ_JAQQXR010000005.1"/>
</dbReference>
<accession>A0ABT5K2R6</accession>
<proteinExistence type="predicted"/>
<dbReference type="Gene3D" id="3.30.1340.30">
    <property type="match status" value="1"/>
</dbReference>
<dbReference type="PROSITE" id="PS50914">
    <property type="entry name" value="BON"/>
    <property type="match status" value="1"/>
</dbReference>
<dbReference type="Proteomes" id="UP001221208">
    <property type="component" value="Unassembled WGS sequence"/>
</dbReference>
<dbReference type="PANTHER" id="PTHR34606">
    <property type="entry name" value="BON DOMAIN-CONTAINING PROTEIN"/>
    <property type="match status" value="1"/>
</dbReference>
<dbReference type="InterPro" id="IPR014004">
    <property type="entry name" value="Transpt-assoc_nodulatn_dom_bac"/>
</dbReference>
<dbReference type="PANTHER" id="PTHR34606:SF16">
    <property type="entry name" value="BON DOMAIN-CONTAINING PROTEIN"/>
    <property type="match status" value="1"/>
</dbReference>
<feature type="region of interest" description="Disordered" evidence="1">
    <location>
        <begin position="137"/>
        <end position="164"/>
    </location>
</feature>
<reference evidence="4 5" key="1">
    <citation type="submission" date="2022-10" db="EMBL/GenBank/DDBJ databases">
        <title>Janthinobacterium sp. hw3 Genome sequencing.</title>
        <authorList>
            <person name="Park S."/>
        </authorList>
    </citation>
    <scope>NUCLEOTIDE SEQUENCE [LARGE SCALE GENOMIC DNA]</scope>
    <source>
        <strain evidence="5">hw3</strain>
    </source>
</reference>
<gene>
    <name evidence="4" type="ORF">OIK44_15680</name>
</gene>
<dbReference type="Pfam" id="PF04972">
    <property type="entry name" value="BON"/>
    <property type="match status" value="1"/>
</dbReference>
<feature type="signal peptide" evidence="2">
    <location>
        <begin position="1"/>
        <end position="24"/>
    </location>
</feature>
<feature type="compositionally biased region" description="Low complexity" evidence="1">
    <location>
        <begin position="137"/>
        <end position="153"/>
    </location>
</feature>
<comment type="caution">
    <text evidence="4">The sequence shown here is derived from an EMBL/GenBank/DDBJ whole genome shotgun (WGS) entry which is preliminary data.</text>
</comment>
<name>A0ABT5K2R6_9BURK</name>
<feature type="domain" description="BON" evidence="3">
    <location>
        <begin position="193"/>
        <end position="260"/>
    </location>
</feature>
<organism evidence="4 5">
    <name type="scientific">Janthinobacterium fluminis</name>
    <dbReference type="NCBI Taxonomy" id="2987524"/>
    <lineage>
        <taxon>Bacteria</taxon>
        <taxon>Pseudomonadati</taxon>
        <taxon>Pseudomonadota</taxon>
        <taxon>Betaproteobacteria</taxon>
        <taxon>Burkholderiales</taxon>
        <taxon>Oxalobacteraceae</taxon>
        <taxon>Janthinobacterium</taxon>
    </lineage>
</organism>
<evidence type="ECO:0000256" key="2">
    <source>
        <dbReference type="SAM" id="SignalP"/>
    </source>
</evidence>
<evidence type="ECO:0000256" key="1">
    <source>
        <dbReference type="SAM" id="MobiDB-lite"/>
    </source>
</evidence>
<keyword evidence="5" id="KW-1185">Reference proteome</keyword>
<dbReference type="EMBL" id="JAQQXR010000005">
    <property type="protein sequence ID" value="MDC8759021.1"/>
    <property type="molecule type" value="Genomic_DNA"/>
</dbReference>
<evidence type="ECO:0000313" key="4">
    <source>
        <dbReference type="EMBL" id="MDC8759021.1"/>
    </source>
</evidence>